<feature type="region of interest" description="Disordered" evidence="1">
    <location>
        <begin position="1"/>
        <end position="20"/>
    </location>
</feature>
<feature type="non-terminal residue" evidence="2">
    <location>
        <position position="1"/>
    </location>
</feature>
<name>A0A8S4QHI8_9NEOP</name>
<dbReference type="AlphaFoldDB" id="A0A8S4QHI8"/>
<sequence length="41" mass="4277">VEDGAAASLVGGSCGGSAHYSRNRCLVRNSIKVNVRDRTSL</sequence>
<proteinExistence type="predicted"/>
<dbReference type="Proteomes" id="UP000838756">
    <property type="component" value="Unassembled WGS sequence"/>
</dbReference>
<evidence type="ECO:0000313" key="3">
    <source>
        <dbReference type="Proteomes" id="UP000838756"/>
    </source>
</evidence>
<organism evidence="2 3">
    <name type="scientific">Pararge aegeria aegeria</name>
    <dbReference type="NCBI Taxonomy" id="348720"/>
    <lineage>
        <taxon>Eukaryota</taxon>
        <taxon>Metazoa</taxon>
        <taxon>Ecdysozoa</taxon>
        <taxon>Arthropoda</taxon>
        <taxon>Hexapoda</taxon>
        <taxon>Insecta</taxon>
        <taxon>Pterygota</taxon>
        <taxon>Neoptera</taxon>
        <taxon>Endopterygota</taxon>
        <taxon>Lepidoptera</taxon>
        <taxon>Glossata</taxon>
        <taxon>Ditrysia</taxon>
        <taxon>Papilionoidea</taxon>
        <taxon>Nymphalidae</taxon>
        <taxon>Satyrinae</taxon>
        <taxon>Satyrini</taxon>
        <taxon>Parargina</taxon>
        <taxon>Pararge</taxon>
    </lineage>
</organism>
<accession>A0A8S4QHI8</accession>
<reference evidence="2" key="1">
    <citation type="submission" date="2022-03" db="EMBL/GenBank/DDBJ databases">
        <authorList>
            <person name="Lindestad O."/>
        </authorList>
    </citation>
    <scope>NUCLEOTIDE SEQUENCE</scope>
</reference>
<gene>
    <name evidence="2" type="primary">jg61</name>
    <name evidence="2" type="ORF">PAEG_LOCUS1930</name>
</gene>
<evidence type="ECO:0000256" key="1">
    <source>
        <dbReference type="SAM" id="MobiDB-lite"/>
    </source>
</evidence>
<comment type="caution">
    <text evidence="2">The sequence shown here is derived from an EMBL/GenBank/DDBJ whole genome shotgun (WGS) entry which is preliminary data.</text>
</comment>
<dbReference type="EMBL" id="CAKXAJ010006162">
    <property type="protein sequence ID" value="CAH2209532.1"/>
    <property type="molecule type" value="Genomic_DNA"/>
</dbReference>
<evidence type="ECO:0000313" key="2">
    <source>
        <dbReference type="EMBL" id="CAH2209532.1"/>
    </source>
</evidence>
<keyword evidence="3" id="KW-1185">Reference proteome</keyword>
<protein>
    <submittedName>
        <fullName evidence="2">Jg61 protein</fullName>
    </submittedName>
</protein>